<reference evidence="1 2" key="1">
    <citation type="submission" date="2024-04" db="EMBL/GenBank/DDBJ databases">
        <authorList>
            <person name="Rising A."/>
            <person name="Reimegard J."/>
            <person name="Sonavane S."/>
            <person name="Akerstrom W."/>
            <person name="Nylinder S."/>
            <person name="Hedman E."/>
            <person name="Kallberg Y."/>
        </authorList>
    </citation>
    <scope>NUCLEOTIDE SEQUENCE [LARGE SCALE GENOMIC DNA]</scope>
</reference>
<name>A0AAV2ATD2_9ARAC</name>
<proteinExistence type="predicted"/>
<dbReference type="Proteomes" id="UP001497382">
    <property type="component" value="Unassembled WGS sequence"/>
</dbReference>
<evidence type="ECO:0000313" key="1">
    <source>
        <dbReference type="EMBL" id="CAL1286847.1"/>
    </source>
</evidence>
<dbReference type="AlphaFoldDB" id="A0AAV2ATD2"/>
<organism evidence="1 2">
    <name type="scientific">Larinioides sclopetarius</name>
    <dbReference type="NCBI Taxonomy" id="280406"/>
    <lineage>
        <taxon>Eukaryota</taxon>
        <taxon>Metazoa</taxon>
        <taxon>Ecdysozoa</taxon>
        <taxon>Arthropoda</taxon>
        <taxon>Chelicerata</taxon>
        <taxon>Arachnida</taxon>
        <taxon>Araneae</taxon>
        <taxon>Araneomorphae</taxon>
        <taxon>Entelegynae</taxon>
        <taxon>Araneoidea</taxon>
        <taxon>Araneidae</taxon>
        <taxon>Larinioides</taxon>
    </lineage>
</organism>
<dbReference type="EMBL" id="CAXIEN010000209">
    <property type="protein sequence ID" value="CAL1286847.1"/>
    <property type="molecule type" value="Genomic_DNA"/>
</dbReference>
<comment type="caution">
    <text evidence="1">The sequence shown here is derived from an EMBL/GenBank/DDBJ whole genome shotgun (WGS) entry which is preliminary data.</text>
</comment>
<accession>A0AAV2ATD2</accession>
<gene>
    <name evidence="1" type="ORF">LARSCL_LOCUS14477</name>
</gene>
<sequence length="1093" mass="127842">MNRVGIILNPLCLKVWRWIIQFFSNNEEFKKGMNFPKRHDLACYDREFDFKGSGFCPQQWEISVRQNHCIIWSVVLSYLKSANSGITGQFENRLNRLTGVQVDSKLAKDAIENFNPFFNIHKCFYSDTLQEVCRIFRNRVKGNQRQREVSQALQTISSMLNIKILIVDLKDKKLSVIEPEDNSSLNLDRITLIFKEHATEINGKPTTLKRFNFGLDDDLCCQLRKKALEILLESPIIKIKADEEIIPMLDRGEKDINFVITLLKKEVDRESSVSSLYESWYVAGKLSDAGFETDPRALDPDGFSAFYYALQSSDDSLVYTLYRYAANSCYETESTFRDSNPSIISNLSKLKETLNGDCVRSRNFEQLGDKAEHARSTYRDLVTFNEYLTRVTCGMNDIRKRYEGRRFGDWLRIAWDFCCNPWLNFANYSKEAAKQKEIISLILNSYDAFFSVGPLDSQRELIANYTKHKTYYDNLDFAVALLFFDNIFQLKSILESPKSLYSKLESSFLLSVLTNKSFTSDEKNRKKLQDLGFELDSIDLSIIPLLERLYLRENVKDFCKNLRQMRLVQKDKKEKNNEFLSDFPELTDEFLISRLERYIETALDTTSNAMKQKFVIQRALQVIGESIKIEELPSHVRHLFRKCVTESTLEDLKVTRNTLSHLKSYEFPFKFETEKDDKLFASIQDEIRKVKKAFDKVFDIQRIRLMKFLISRGLESVQKFQQESGFDMNPLVPRMKTFVEKLQKSIAELECILDQKGRDESCVVTNINYFRRILMGYASERVKKEICVEIPKEVINRVNENNKLSQELETLSYLSILPNLYFNQKDDTTIDLDRFNSLFLKKKDLDYIKKEYRKCLKSEAEPSERSKIWSLLHRIQKSPNPLNTLDLIFEKKKVSDSQLKVLLEAIPFSDKSKSRLKPLIEISKGTCGNNLANLLNRIEHLHRISIDEQYDIRFLWERVKSSKAKQYLVYKIVQRYFREPSFQASMEILLFDCIEILRNYKPFKRFLLKDSYLFNGIDVRNVLAHGDPLLESIGDILDPKDLPSELVKKMLQLFDDRECIEALCDLWQKAKQSGETLNISSQWYKLRDQLGAG</sequence>
<keyword evidence="2" id="KW-1185">Reference proteome</keyword>
<protein>
    <submittedName>
        <fullName evidence="1">Uncharacterized protein</fullName>
    </submittedName>
</protein>
<evidence type="ECO:0000313" key="2">
    <source>
        <dbReference type="Proteomes" id="UP001497382"/>
    </source>
</evidence>